<feature type="chain" id="PRO_5040235612" evidence="6">
    <location>
        <begin position="21"/>
        <end position="470"/>
    </location>
</feature>
<dbReference type="InterPro" id="IPR018392">
    <property type="entry name" value="LysM"/>
</dbReference>
<evidence type="ECO:0000256" key="1">
    <source>
        <dbReference type="ARBA" id="ARBA00022669"/>
    </source>
</evidence>
<keyword evidence="2 6" id="KW-0732">Signal</keyword>
<reference evidence="8" key="1">
    <citation type="journal article" date="2021" name="Nat. Commun.">
        <title>Genetic determinants of endophytism in the Arabidopsis root mycobiome.</title>
        <authorList>
            <person name="Mesny F."/>
            <person name="Miyauchi S."/>
            <person name="Thiergart T."/>
            <person name="Pickel B."/>
            <person name="Atanasova L."/>
            <person name="Karlsson M."/>
            <person name="Huettel B."/>
            <person name="Barry K.W."/>
            <person name="Haridas S."/>
            <person name="Chen C."/>
            <person name="Bauer D."/>
            <person name="Andreopoulos W."/>
            <person name="Pangilinan J."/>
            <person name="LaButti K."/>
            <person name="Riley R."/>
            <person name="Lipzen A."/>
            <person name="Clum A."/>
            <person name="Drula E."/>
            <person name="Henrissat B."/>
            <person name="Kohler A."/>
            <person name="Grigoriev I.V."/>
            <person name="Martin F.M."/>
            <person name="Hacquard S."/>
        </authorList>
    </citation>
    <scope>NUCLEOTIDE SEQUENCE</scope>
    <source>
        <strain evidence="8">FSSC 5 MPI-SDFR-AT-0091</strain>
    </source>
</reference>
<keyword evidence="3" id="KW-0843">Virulence</keyword>
<keyword evidence="9" id="KW-1185">Reference proteome</keyword>
<evidence type="ECO:0000256" key="3">
    <source>
        <dbReference type="ARBA" id="ARBA00023026"/>
    </source>
</evidence>
<sequence>MVALKLRQLALAAAVANVASLPLHAREGNEPGLPHDDATTSYCSWWADYDGSQTCKELLDWNWIELEDFRRWNPSIGPDCDGIESGRSYCVEAWDEPGLQAEETATSKTSPTLTTTGKVTISKVTTSMIAITSPPSTTVDASNGIKTPDPVHDGIVDNCASFHLVEEGDSCSVIAKKYGGIASYNKIELADFFKWNPEVDKGCTNLWLGAYACAGVIGSSPKPTTTKATTTTKPGNGITTPTPTQPGMVNDCNKFHIIGEKTTCQGIADYNKISLVDFFKWNPEVDKACTNLWLGAYACAGVIGSTPKPTTTAKPTVTQPGNGISTPTPIQAGMVSNCNKFHIIGSTTTCQGIIDYNKITMANFKKWNTGINSACPNLWLGSYACVRVIGGTSPAPTTTKPAGGIVTPTPTQAGMVKGCTKFHEVRTTTTCQGILNYNKITLAQFVKWNPAVGKDCSNLWSGTHACVAGP</sequence>
<feature type="domain" description="LysM" evidence="7">
    <location>
        <begin position="421"/>
        <end position="467"/>
    </location>
</feature>
<dbReference type="InterPro" id="IPR036779">
    <property type="entry name" value="LysM_dom_sf"/>
</dbReference>
<dbReference type="PROSITE" id="PS51782">
    <property type="entry name" value="LYSM"/>
    <property type="match status" value="4"/>
</dbReference>
<dbReference type="OrthoDB" id="5985073at2759"/>
<evidence type="ECO:0000256" key="2">
    <source>
        <dbReference type="ARBA" id="ARBA00022729"/>
    </source>
</evidence>
<comment type="similarity">
    <text evidence="4">Belongs to the secreted LysM effector family.</text>
</comment>
<dbReference type="PANTHER" id="PTHR34997:SF2">
    <property type="entry name" value="LYSM DOMAIN-CONTAINING PROTEIN-RELATED"/>
    <property type="match status" value="1"/>
</dbReference>
<organism evidence="8 9">
    <name type="scientific">Fusarium solani</name>
    <name type="common">Filamentous fungus</name>
    <dbReference type="NCBI Taxonomy" id="169388"/>
    <lineage>
        <taxon>Eukaryota</taxon>
        <taxon>Fungi</taxon>
        <taxon>Dikarya</taxon>
        <taxon>Ascomycota</taxon>
        <taxon>Pezizomycotina</taxon>
        <taxon>Sordariomycetes</taxon>
        <taxon>Hypocreomycetidae</taxon>
        <taxon>Hypocreales</taxon>
        <taxon>Nectriaceae</taxon>
        <taxon>Fusarium</taxon>
        <taxon>Fusarium solani species complex</taxon>
    </lineage>
</organism>
<dbReference type="SMART" id="SM00257">
    <property type="entry name" value="LysM"/>
    <property type="match status" value="4"/>
</dbReference>
<dbReference type="SUPFAM" id="SSF54106">
    <property type="entry name" value="LysM domain"/>
    <property type="match status" value="2"/>
</dbReference>
<gene>
    <name evidence="8" type="ORF">B0J15DRAFT_539671</name>
</gene>
<feature type="signal peptide" evidence="6">
    <location>
        <begin position="1"/>
        <end position="20"/>
    </location>
</feature>
<dbReference type="GO" id="GO:0008061">
    <property type="term" value="F:chitin binding"/>
    <property type="evidence" value="ECO:0007669"/>
    <property type="project" value="UniProtKB-KW"/>
</dbReference>
<feature type="region of interest" description="Disordered" evidence="5">
    <location>
        <begin position="223"/>
        <end position="244"/>
    </location>
</feature>
<dbReference type="Proteomes" id="UP000736672">
    <property type="component" value="Unassembled WGS sequence"/>
</dbReference>
<protein>
    <submittedName>
        <fullName evidence="8">LysM domain-containing protein</fullName>
    </submittedName>
</protein>
<dbReference type="Pfam" id="PF01476">
    <property type="entry name" value="LysM"/>
    <property type="match status" value="1"/>
</dbReference>
<accession>A0A9P9G1F4</accession>
<evidence type="ECO:0000256" key="6">
    <source>
        <dbReference type="SAM" id="SignalP"/>
    </source>
</evidence>
<proteinExistence type="inferred from homology"/>
<dbReference type="PANTHER" id="PTHR34997">
    <property type="entry name" value="AM15"/>
    <property type="match status" value="1"/>
</dbReference>
<feature type="domain" description="LysM" evidence="7">
    <location>
        <begin position="340"/>
        <end position="386"/>
    </location>
</feature>
<dbReference type="CDD" id="cd00118">
    <property type="entry name" value="LysM"/>
    <property type="match status" value="2"/>
</dbReference>
<evidence type="ECO:0000256" key="4">
    <source>
        <dbReference type="ARBA" id="ARBA00044955"/>
    </source>
</evidence>
<dbReference type="EMBL" id="JAGTJS010000044">
    <property type="protein sequence ID" value="KAH7228396.1"/>
    <property type="molecule type" value="Genomic_DNA"/>
</dbReference>
<keyword evidence="1" id="KW-0147">Chitin-binding</keyword>
<evidence type="ECO:0000256" key="5">
    <source>
        <dbReference type="SAM" id="MobiDB-lite"/>
    </source>
</evidence>
<dbReference type="InterPro" id="IPR052210">
    <property type="entry name" value="LysM1-like"/>
</dbReference>
<dbReference type="AlphaFoldDB" id="A0A9P9G1F4"/>
<feature type="domain" description="LysM" evidence="7">
    <location>
        <begin position="254"/>
        <end position="300"/>
    </location>
</feature>
<evidence type="ECO:0000259" key="7">
    <source>
        <dbReference type="PROSITE" id="PS51782"/>
    </source>
</evidence>
<name>A0A9P9G1F4_FUSSL</name>
<evidence type="ECO:0000313" key="8">
    <source>
        <dbReference type="EMBL" id="KAH7228396.1"/>
    </source>
</evidence>
<dbReference type="Gene3D" id="3.10.350.10">
    <property type="entry name" value="LysM domain"/>
    <property type="match status" value="5"/>
</dbReference>
<comment type="caution">
    <text evidence="8">The sequence shown here is derived from an EMBL/GenBank/DDBJ whole genome shotgun (WGS) entry which is preliminary data.</text>
</comment>
<feature type="domain" description="LysM" evidence="7">
    <location>
        <begin position="161"/>
        <end position="214"/>
    </location>
</feature>
<evidence type="ECO:0000313" key="9">
    <source>
        <dbReference type="Proteomes" id="UP000736672"/>
    </source>
</evidence>